<dbReference type="SUPFAM" id="SSF53098">
    <property type="entry name" value="Ribonuclease H-like"/>
    <property type="match status" value="1"/>
</dbReference>
<dbReference type="AlphaFoldDB" id="A0A853JAQ7"/>
<feature type="domain" description="Integrase catalytic" evidence="1">
    <location>
        <begin position="1"/>
        <end position="157"/>
    </location>
</feature>
<dbReference type="GO" id="GO:0015074">
    <property type="term" value="P:DNA integration"/>
    <property type="evidence" value="ECO:0007669"/>
    <property type="project" value="InterPro"/>
</dbReference>
<dbReference type="InterPro" id="IPR001584">
    <property type="entry name" value="Integrase_cat-core"/>
</dbReference>
<organism evidence="2 3">
    <name type="scientific">Luteimonas salinisoli</name>
    <dbReference type="NCBI Taxonomy" id="2752307"/>
    <lineage>
        <taxon>Bacteria</taxon>
        <taxon>Pseudomonadati</taxon>
        <taxon>Pseudomonadota</taxon>
        <taxon>Gammaproteobacteria</taxon>
        <taxon>Lysobacterales</taxon>
        <taxon>Lysobacteraceae</taxon>
        <taxon>Luteimonas</taxon>
    </lineage>
</organism>
<dbReference type="PROSITE" id="PS50994">
    <property type="entry name" value="INTEGRASE"/>
    <property type="match status" value="1"/>
</dbReference>
<dbReference type="InterPro" id="IPR036397">
    <property type="entry name" value="RNaseH_sf"/>
</dbReference>
<gene>
    <name evidence="2" type="ORF">H0E84_05605</name>
</gene>
<protein>
    <submittedName>
        <fullName evidence="2">DDE-type integrase/transposase/recombinase</fullName>
    </submittedName>
</protein>
<dbReference type="RefSeq" id="WP_180677655.1">
    <property type="nucleotide sequence ID" value="NZ_JACCKA010000040.1"/>
</dbReference>
<sequence length="159" mass="17797">MNLTPFFPFFDVCSRRIVGWAMASQQTRDLAEHALDMALVQRQPGHDLVLHHDRGSQYTSARYRAKVEATSIVLSMSRPGTPSTTDNAMAENFFSTLKLELVPEAFASREVARLAVFNYIETFYNRTRMHSALDCALGPLSEESGPLQPDPVFSRRASG</sequence>
<comment type="caution">
    <text evidence="2">The sequence shown here is derived from an EMBL/GenBank/DDBJ whole genome shotgun (WGS) entry which is preliminary data.</text>
</comment>
<dbReference type="InterPro" id="IPR012337">
    <property type="entry name" value="RNaseH-like_sf"/>
</dbReference>
<dbReference type="Gene3D" id="3.30.420.10">
    <property type="entry name" value="Ribonuclease H-like superfamily/Ribonuclease H"/>
    <property type="match status" value="1"/>
</dbReference>
<accession>A0A853JAQ7</accession>
<evidence type="ECO:0000313" key="2">
    <source>
        <dbReference type="EMBL" id="NZA25852.1"/>
    </source>
</evidence>
<proteinExistence type="predicted"/>
<dbReference type="Pfam" id="PF13333">
    <property type="entry name" value="rve_2"/>
    <property type="match status" value="1"/>
</dbReference>
<dbReference type="PANTHER" id="PTHR46889:SF4">
    <property type="entry name" value="TRANSPOSASE INSO FOR INSERTION SEQUENCE ELEMENT IS911B-RELATED"/>
    <property type="match status" value="1"/>
</dbReference>
<keyword evidence="3" id="KW-1185">Reference proteome</keyword>
<dbReference type="Pfam" id="PF00665">
    <property type="entry name" value="rve"/>
    <property type="match status" value="1"/>
</dbReference>
<dbReference type="GO" id="GO:0003676">
    <property type="term" value="F:nucleic acid binding"/>
    <property type="evidence" value="ECO:0007669"/>
    <property type="project" value="InterPro"/>
</dbReference>
<reference evidence="2 3" key="1">
    <citation type="submission" date="2020-07" db="EMBL/GenBank/DDBJ databases">
        <title>Luteimonas sp. SJ-92.</title>
        <authorList>
            <person name="Huang X.-X."/>
            <person name="Xu L."/>
            <person name="Sun J.-Q."/>
        </authorList>
    </citation>
    <scope>NUCLEOTIDE SEQUENCE [LARGE SCALE GENOMIC DNA]</scope>
    <source>
        <strain evidence="2 3">SJ-92</strain>
    </source>
</reference>
<dbReference type="Proteomes" id="UP000578091">
    <property type="component" value="Unassembled WGS sequence"/>
</dbReference>
<dbReference type="EMBL" id="JACCKA010000040">
    <property type="protein sequence ID" value="NZA25852.1"/>
    <property type="molecule type" value="Genomic_DNA"/>
</dbReference>
<dbReference type="InterPro" id="IPR050900">
    <property type="entry name" value="Transposase_IS3/IS150/IS904"/>
</dbReference>
<dbReference type="PANTHER" id="PTHR46889">
    <property type="entry name" value="TRANSPOSASE INSF FOR INSERTION SEQUENCE IS3B-RELATED"/>
    <property type="match status" value="1"/>
</dbReference>
<name>A0A853JAQ7_9GAMM</name>
<evidence type="ECO:0000313" key="3">
    <source>
        <dbReference type="Proteomes" id="UP000578091"/>
    </source>
</evidence>
<evidence type="ECO:0000259" key="1">
    <source>
        <dbReference type="PROSITE" id="PS50994"/>
    </source>
</evidence>